<protein>
    <submittedName>
        <fullName evidence="2">Uncharacterized protein (TIGR03083 family)</fullName>
    </submittedName>
</protein>
<dbReference type="InterPro" id="IPR024344">
    <property type="entry name" value="MDMPI_metal-binding"/>
</dbReference>
<name>A0A852W2T7_PSEA5</name>
<dbReference type="SUPFAM" id="SSF109854">
    <property type="entry name" value="DinB/YfiT-like putative metalloenzymes"/>
    <property type="match status" value="1"/>
</dbReference>
<dbReference type="InterPro" id="IPR034660">
    <property type="entry name" value="DinB/YfiT-like"/>
</dbReference>
<reference evidence="2 3" key="1">
    <citation type="submission" date="2020-07" db="EMBL/GenBank/DDBJ databases">
        <title>Sequencing the genomes of 1000 actinobacteria strains.</title>
        <authorList>
            <person name="Klenk H.-P."/>
        </authorList>
    </citation>
    <scope>NUCLEOTIDE SEQUENCE [LARGE SCALE GENOMIC DNA]</scope>
    <source>
        <strain evidence="2 3">DSM 44749</strain>
    </source>
</reference>
<dbReference type="Gene3D" id="1.20.120.450">
    <property type="entry name" value="dinb family like domain"/>
    <property type="match status" value="1"/>
</dbReference>
<keyword evidence="3" id="KW-1185">Reference proteome</keyword>
<gene>
    <name evidence="2" type="ORF">HDA37_003294</name>
</gene>
<dbReference type="Pfam" id="PF11716">
    <property type="entry name" value="MDMPI_N"/>
    <property type="match status" value="1"/>
</dbReference>
<dbReference type="InterPro" id="IPR017517">
    <property type="entry name" value="Maleyloyr_isom"/>
</dbReference>
<sequence length="266" mass="28468">MTAATAALTDPDAMIDSLAASHALLDRLDTTGLTAPTRLPGWSVAQVLSHLGSGAEIGTVLVGRALDGATDTVDRHVMTGIWDRWNAMTPQEQADGRREQDARHLALLQGLTPGQRQHLRVPYFVGPLDVAEYTGYRLSEHAVHTWDVAVALDPSARLAPGTAAVLWARLGLIAGRFHAADVRVRLAPADVTLRPTDGAPEATLVIRPDTVALVDGDHGTAQVRGTVDALVRLCYGRLDPELRDDDRLDVTAGVSRADLTDLFPGY</sequence>
<dbReference type="EMBL" id="JACCCZ010000001">
    <property type="protein sequence ID" value="NYG03009.1"/>
    <property type="molecule type" value="Genomic_DNA"/>
</dbReference>
<evidence type="ECO:0000313" key="3">
    <source>
        <dbReference type="Proteomes" id="UP000549695"/>
    </source>
</evidence>
<evidence type="ECO:0000259" key="1">
    <source>
        <dbReference type="Pfam" id="PF11716"/>
    </source>
</evidence>
<comment type="caution">
    <text evidence="2">The sequence shown here is derived from an EMBL/GenBank/DDBJ whole genome shotgun (WGS) entry which is preliminary data.</text>
</comment>
<dbReference type="Proteomes" id="UP000549695">
    <property type="component" value="Unassembled WGS sequence"/>
</dbReference>
<feature type="domain" description="Mycothiol-dependent maleylpyruvate isomerase metal-binding" evidence="1">
    <location>
        <begin position="18"/>
        <end position="149"/>
    </location>
</feature>
<accession>A0A852W2T7</accession>
<proteinExistence type="predicted"/>
<dbReference type="GeneID" id="98053022"/>
<dbReference type="GO" id="GO:0046872">
    <property type="term" value="F:metal ion binding"/>
    <property type="evidence" value="ECO:0007669"/>
    <property type="project" value="InterPro"/>
</dbReference>
<organism evidence="2 3">
    <name type="scientific">Pseudonocardia alni</name>
    <name type="common">Amycolata alni</name>
    <dbReference type="NCBI Taxonomy" id="33907"/>
    <lineage>
        <taxon>Bacteria</taxon>
        <taxon>Bacillati</taxon>
        <taxon>Actinomycetota</taxon>
        <taxon>Actinomycetes</taxon>
        <taxon>Pseudonocardiales</taxon>
        <taxon>Pseudonocardiaceae</taxon>
        <taxon>Pseudonocardia</taxon>
    </lineage>
</organism>
<dbReference type="AlphaFoldDB" id="A0A852W2T7"/>
<evidence type="ECO:0000313" key="2">
    <source>
        <dbReference type="EMBL" id="NYG03009.1"/>
    </source>
</evidence>
<dbReference type="RefSeq" id="WP_179761566.1">
    <property type="nucleotide sequence ID" value="NZ_BAAAJZ010000003.1"/>
</dbReference>
<dbReference type="NCBIfam" id="TIGR03083">
    <property type="entry name" value="maleylpyruvate isomerase family mycothiol-dependent enzyme"/>
    <property type="match status" value="1"/>
</dbReference>